<dbReference type="Proteomes" id="UP001596253">
    <property type="component" value="Unassembled WGS sequence"/>
</dbReference>
<feature type="transmembrane region" description="Helical" evidence="1">
    <location>
        <begin position="30"/>
        <end position="49"/>
    </location>
</feature>
<feature type="transmembrane region" description="Helical" evidence="1">
    <location>
        <begin position="450"/>
        <end position="472"/>
    </location>
</feature>
<feature type="transmembrane region" description="Helical" evidence="1">
    <location>
        <begin position="266"/>
        <end position="285"/>
    </location>
</feature>
<accession>A0ABW1R533</accession>
<comment type="caution">
    <text evidence="2">The sequence shown here is derived from an EMBL/GenBank/DDBJ whole genome shotgun (WGS) entry which is preliminary data.</text>
</comment>
<feature type="transmembrane region" description="Helical" evidence="1">
    <location>
        <begin position="141"/>
        <end position="162"/>
    </location>
</feature>
<feature type="transmembrane region" description="Helical" evidence="1">
    <location>
        <begin position="479"/>
        <end position="496"/>
    </location>
</feature>
<name>A0ABW1R533_9LACO</name>
<evidence type="ECO:0000256" key="1">
    <source>
        <dbReference type="SAM" id="Phobius"/>
    </source>
</evidence>
<protein>
    <recommendedName>
        <fullName evidence="4">Integral membrane protein</fullName>
    </recommendedName>
</protein>
<keyword evidence="3" id="KW-1185">Reference proteome</keyword>
<reference evidence="3" key="1">
    <citation type="journal article" date="2019" name="Int. J. Syst. Evol. Microbiol.">
        <title>The Global Catalogue of Microorganisms (GCM) 10K type strain sequencing project: providing services to taxonomists for standard genome sequencing and annotation.</title>
        <authorList>
            <consortium name="The Broad Institute Genomics Platform"/>
            <consortium name="The Broad Institute Genome Sequencing Center for Infectious Disease"/>
            <person name="Wu L."/>
            <person name="Ma J."/>
        </authorList>
    </citation>
    <scope>NUCLEOTIDE SEQUENCE [LARGE SCALE GENOMIC DNA]</scope>
    <source>
        <strain evidence="3">CCM 8932</strain>
    </source>
</reference>
<feature type="transmembrane region" description="Helical" evidence="1">
    <location>
        <begin position="348"/>
        <end position="365"/>
    </location>
</feature>
<evidence type="ECO:0000313" key="3">
    <source>
        <dbReference type="Proteomes" id="UP001596253"/>
    </source>
</evidence>
<sequence length="666" mass="74543">MNWLAAGILCWAGLFAALQPIHFFADQDWVQPAVMVLLVLALLVILNGLRRWVTRWSAITYRRVLIGVILLIGVTQLIVAWQFVDVGRADAYFVRNQAIVLAQGRHHWNDYFLVYPNNVNFTLLEAALIKLGLSLGLQTPWVALNISRFLWLDTGLAAGLVIIKHWQRWQPGALALAVTWLLSVPIYAFGLFAYTDALVMPLTVDVLALAYLAKRTFGWRQLVLGWLGLGLVALGVAMKANLIVLWLALILSLMVAVWQQCVTWTWLVRAVVALGLGIFGMQLWAHQSGYQKQAAVALPTTSWLAMSLNPKLAGQYNATDMQLIRQQPSAAKKQQTAQKLIRQRLTKMGVWGSLTHLFAKFRVFWATGDFDSFKLTTQWLRAPTWYLQGQRAWQFWLVTGTQVGFLALLLGSIWTLVTPSHYRFGISLLALMIVGLTLFHVGLWEVEARYALPLLPVLMLLGINGWMTIPVWQPQRRKLVSCLAGWLTIFSFISILQTSQNRSQTSQIVARQGNGAYFTATSQALQPGQTKTLLIPTSGVSNQVQLLPVTKKGRVCLTISTRQGLVRQVTGTPNQLAQVTYPRTAQRQLYLQLRNIGQSAVNYSVANANYQQTTGQLLKRPQASWRYYIVNTHAAVTLTRTSTIGLMLGAVLVAVLGSVWYRPRAD</sequence>
<feature type="transmembrane region" description="Helical" evidence="1">
    <location>
        <begin position="174"/>
        <end position="197"/>
    </location>
</feature>
<feature type="transmembrane region" description="Helical" evidence="1">
    <location>
        <begin position="61"/>
        <end position="84"/>
    </location>
</feature>
<dbReference type="RefSeq" id="WP_137639764.1">
    <property type="nucleotide sequence ID" value="NZ_BJDK01000009.1"/>
</dbReference>
<keyword evidence="1" id="KW-0812">Transmembrane</keyword>
<feature type="transmembrane region" description="Helical" evidence="1">
    <location>
        <begin position="243"/>
        <end position="260"/>
    </location>
</feature>
<proteinExistence type="predicted"/>
<keyword evidence="1" id="KW-0472">Membrane</keyword>
<keyword evidence="1" id="KW-1133">Transmembrane helix</keyword>
<organism evidence="2 3">
    <name type="scientific">Lactiplantibacillus dongliensis</name>
    <dbReference type="NCBI Taxonomy" id="2559919"/>
    <lineage>
        <taxon>Bacteria</taxon>
        <taxon>Bacillati</taxon>
        <taxon>Bacillota</taxon>
        <taxon>Bacilli</taxon>
        <taxon>Lactobacillales</taxon>
        <taxon>Lactobacillaceae</taxon>
        <taxon>Lactiplantibacillus</taxon>
    </lineage>
</organism>
<dbReference type="EMBL" id="JBHSSD010000041">
    <property type="protein sequence ID" value="MFC6164988.1"/>
    <property type="molecule type" value="Genomic_DNA"/>
</dbReference>
<feature type="transmembrane region" description="Helical" evidence="1">
    <location>
        <begin position="424"/>
        <end position="444"/>
    </location>
</feature>
<gene>
    <name evidence="2" type="ORF">ACFP3T_09935</name>
</gene>
<feature type="transmembrane region" description="Helical" evidence="1">
    <location>
        <begin position="393"/>
        <end position="417"/>
    </location>
</feature>
<evidence type="ECO:0008006" key="4">
    <source>
        <dbReference type="Google" id="ProtNLM"/>
    </source>
</evidence>
<feature type="transmembrane region" description="Helical" evidence="1">
    <location>
        <begin position="644"/>
        <end position="661"/>
    </location>
</feature>
<evidence type="ECO:0000313" key="2">
    <source>
        <dbReference type="EMBL" id="MFC6164988.1"/>
    </source>
</evidence>
<feature type="transmembrane region" description="Helical" evidence="1">
    <location>
        <begin position="217"/>
        <end position="236"/>
    </location>
</feature>